<dbReference type="InterPro" id="IPR002132">
    <property type="entry name" value="Ribosomal_uL5"/>
</dbReference>
<reference evidence="12 13" key="1">
    <citation type="submission" date="2019-07" db="EMBL/GenBank/DDBJ databases">
        <title>Whole genome shotgun sequence of Acetobacter nitrogenifigens NBRC 105050.</title>
        <authorList>
            <person name="Hosoyama A."/>
            <person name="Uohara A."/>
            <person name="Ohji S."/>
            <person name="Ichikawa N."/>
        </authorList>
    </citation>
    <scope>NUCLEOTIDE SEQUENCE [LARGE SCALE GENOMIC DNA]</scope>
    <source>
        <strain evidence="12 13">NBRC 105050</strain>
    </source>
</reference>
<evidence type="ECO:0000256" key="2">
    <source>
        <dbReference type="ARBA" id="ARBA00022555"/>
    </source>
</evidence>
<keyword evidence="13" id="KW-1185">Reference proteome</keyword>
<gene>
    <name evidence="8 12" type="primary">rplE</name>
    <name evidence="12" type="ORF">ANI02nite_14270</name>
</gene>
<dbReference type="PANTHER" id="PTHR11994">
    <property type="entry name" value="60S RIBOSOMAL PROTEIN L11-RELATED"/>
    <property type="match status" value="1"/>
</dbReference>
<dbReference type="RefSeq" id="WP_026397259.1">
    <property type="nucleotide sequence ID" value="NZ_AUBI01000003.1"/>
</dbReference>
<dbReference type="InterPro" id="IPR031310">
    <property type="entry name" value="Ribosomal_uL5_N"/>
</dbReference>
<evidence type="ECO:0000256" key="3">
    <source>
        <dbReference type="ARBA" id="ARBA00022730"/>
    </source>
</evidence>
<dbReference type="GO" id="GO:0006412">
    <property type="term" value="P:translation"/>
    <property type="evidence" value="ECO:0007669"/>
    <property type="project" value="UniProtKB-UniRule"/>
</dbReference>
<dbReference type="STRING" id="1120919.GCA_000429165_01149"/>
<dbReference type="GO" id="GO:1990904">
    <property type="term" value="C:ribonucleoprotein complex"/>
    <property type="evidence" value="ECO:0007669"/>
    <property type="project" value="UniProtKB-KW"/>
</dbReference>
<dbReference type="Proteomes" id="UP000321635">
    <property type="component" value="Unassembled WGS sequence"/>
</dbReference>
<dbReference type="HAMAP" id="MF_01333_B">
    <property type="entry name" value="Ribosomal_uL5_B"/>
    <property type="match status" value="1"/>
</dbReference>
<dbReference type="PIRSF" id="PIRSF002161">
    <property type="entry name" value="Ribosomal_L5"/>
    <property type="match status" value="1"/>
</dbReference>
<evidence type="ECO:0000256" key="8">
    <source>
        <dbReference type="HAMAP-Rule" id="MF_01333"/>
    </source>
</evidence>
<evidence type="ECO:0000256" key="4">
    <source>
        <dbReference type="ARBA" id="ARBA00022884"/>
    </source>
</evidence>
<name>A0A511X9C1_9PROT</name>
<evidence type="ECO:0000256" key="5">
    <source>
        <dbReference type="ARBA" id="ARBA00022980"/>
    </source>
</evidence>
<proteinExistence type="inferred from homology"/>
<keyword evidence="4 8" id="KW-0694">RNA-binding</keyword>
<evidence type="ECO:0000256" key="6">
    <source>
        <dbReference type="ARBA" id="ARBA00023274"/>
    </source>
</evidence>
<dbReference type="InterPro" id="IPR020930">
    <property type="entry name" value="Ribosomal_uL5_bac-type"/>
</dbReference>
<dbReference type="GO" id="GO:0005840">
    <property type="term" value="C:ribosome"/>
    <property type="evidence" value="ECO:0007669"/>
    <property type="project" value="UniProtKB-KW"/>
</dbReference>
<dbReference type="NCBIfam" id="NF000585">
    <property type="entry name" value="PRK00010.1"/>
    <property type="match status" value="1"/>
</dbReference>
<evidence type="ECO:0000313" key="13">
    <source>
        <dbReference type="Proteomes" id="UP000321635"/>
    </source>
</evidence>
<evidence type="ECO:0000259" key="10">
    <source>
        <dbReference type="Pfam" id="PF00281"/>
    </source>
</evidence>
<dbReference type="Pfam" id="PF00673">
    <property type="entry name" value="Ribosomal_L5_C"/>
    <property type="match status" value="1"/>
</dbReference>
<keyword evidence="3 8" id="KW-0699">rRNA-binding</keyword>
<dbReference type="Pfam" id="PF00281">
    <property type="entry name" value="Ribosomal_L5"/>
    <property type="match status" value="1"/>
</dbReference>
<evidence type="ECO:0000256" key="7">
    <source>
        <dbReference type="ARBA" id="ARBA00035245"/>
    </source>
</evidence>
<keyword evidence="2 8" id="KW-0820">tRNA-binding</keyword>
<evidence type="ECO:0000256" key="9">
    <source>
        <dbReference type="RuleBase" id="RU003930"/>
    </source>
</evidence>
<evidence type="ECO:0000259" key="11">
    <source>
        <dbReference type="Pfam" id="PF00673"/>
    </source>
</evidence>
<dbReference type="OrthoDB" id="9806626at2"/>
<comment type="subunit">
    <text evidence="8">Part of the 50S ribosomal subunit; part of the 5S rRNA/L5/L18/L25 subcomplex. Contacts the 5S rRNA and the P site tRNA. Forms a bridge to the 30S subunit in the 70S ribosome.</text>
</comment>
<evidence type="ECO:0000256" key="1">
    <source>
        <dbReference type="ARBA" id="ARBA00008553"/>
    </source>
</evidence>
<dbReference type="GO" id="GO:0000049">
    <property type="term" value="F:tRNA binding"/>
    <property type="evidence" value="ECO:0007669"/>
    <property type="project" value="UniProtKB-UniRule"/>
</dbReference>
<dbReference type="InterPro" id="IPR031309">
    <property type="entry name" value="Ribosomal_uL5_C"/>
</dbReference>
<dbReference type="Gene3D" id="3.30.1440.10">
    <property type="match status" value="1"/>
</dbReference>
<feature type="domain" description="Large ribosomal subunit protein uL5 C-terminal" evidence="11">
    <location>
        <begin position="93"/>
        <end position="187"/>
    </location>
</feature>
<dbReference type="InterPro" id="IPR020929">
    <property type="entry name" value="Ribosomal_uL5_CS"/>
</dbReference>
<dbReference type="GO" id="GO:0019843">
    <property type="term" value="F:rRNA binding"/>
    <property type="evidence" value="ECO:0007669"/>
    <property type="project" value="UniProtKB-UniRule"/>
</dbReference>
<comment type="similarity">
    <text evidence="1 8 9">Belongs to the universal ribosomal protein uL5 family.</text>
</comment>
<comment type="function">
    <text evidence="8">This is 1 of the proteins that bind and probably mediate the attachment of the 5S RNA into the large ribosomal subunit, where it forms part of the central protuberance. In the 70S ribosome it contacts protein S13 of the 30S subunit (bridge B1b), connecting the 2 subunits; this bridge is implicated in subunit movement. Contacts the P site tRNA; the 5S rRNA and some of its associated proteins might help stabilize positioning of ribosome-bound tRNAs.</text>
</comment>
<keyword evidence="6 8" id="KW-0687">Ribonucleoprotein</keyword>
<accession>A0A511X9C1</accession>
<dbReference type="AlphaFoldDB" id="A0A511X9C1"/>
<comment type="caution">
    <text evidence="12">The sequence shown here is derived from an EMBL/GenBank/DDBJ whole genome shotgun (WGS) entry which is preliminary data.</text>
</comment>
<protein>
    <recommendedName>
        <fullName evidence="7 8">Large ribosomal subunit protein uL5</fullName>
    </recommendedName>
</protein>
<dbReference type="SUPFAM" id="SSF55282">
    <property type="entry name" value="RL5-like"/>
    <property type="match status" value="1"/>
</dbReference>
<organism evidence="12 13">
    <name type="scientific">Acetobacter nitrogenifigens DSM 23921 = NBRC 105050</name>
    <dbReference type="NCBI Taxonomy" id="1120919"/>
    <lineage>
        <taxon>Bacteria</taxon>
        <taxon>Pseudomonadati</taxon>
        <taxon>Pseudomonadota</taxon>
        <taxon>Alphaproteobacteria</taxon>
        <taxon>Acetobacterales</taxon>
        <taxon>Acetobacteraceae</taxon>
        <taxon>Acetobacter</taxon>
    </lineage>
</organism>
<feature type="domain" description="Large ribosomal subunit protein uL5 N-terminal" evidence="10">
    <location>
        <begin position="33"/>
        <end position="89"/>
    </location>
</feature>
<dbReference type="FunFam" id="3.30.1440.10:FF:000001">
    <property type="entry name" value="50S ribosomal protein L5"/>
    <property type="match status" value="1"/>
</dbReference>
<sequence length="189" mass="21216">MSEATDTRQLPRMRTRYENEIAAKLREQFGYKNVMQIPRLEKIVLNMGVGEAAGDQKKLDTALAEMMLIAGQRPVKTVAKKAIAGFKIREGLPIGCKVTLRSARMYEFLDRLVTIAMPRIRDFRGLPANKGFDGRGNFAMGLKEQIVFPEIEYDKVDQVRGMDIIFVTTAKTDAEAKALLKAFDLPFAA</sequence>
<keyword evidence="5 8" id="KW-0689">Ribosomal protein</keyword>
<dbReference type="InterPro" id="IPR022803">
    <property type="entry name" value="Ribosomal_uL5_dom_sf"/>
</dbReference>
<dbReference type="GO" id="GO:0003735">
    <property type="term" value="F:structural constituent of ribosome"/>
    <property type="evidence" value="ECO:0007669"/>
    <property type="project" value="InterPro"/>
</dbReference>
<dbReference type="PROSITE" id="PS00358">
    <property type="entry name" value="RIBOSOMAL_L5"/>
    <property type="match status" value="1"/>
</dbReference>
<evidence type="ECO:0000313" key="12">
    <source>
        <dbReference type="EMBL" id="GEN59543.1"/>
    </source>
</evidence>
<dbReference type="EMBL" id="BJYF01000007">
    <property type="protein sequence ID" value="GEN59543.1"/>
    <property type="molecule type" value="Genomic_DNA"/>
</dbReference>